<sequence>MANSLCSVLMMALLVFSFRGAHSNCEFQEFTSDKCRSADHIIVEDQRVDKQKQGQTEAQTSKRIQLPDLQTSVRWFCGDTAERAAWSKPANQLRVFYRSDGTIQWSVYKCTDLSGPKKAGENCAVPETTEFCPKFDGANSSACVFELKKSTSQVNSKTTTVSIEGKLRGEVEKQAGPLTAKGSAEVTGGFSQSYTKAKVVRYESRRFLVIPPGFSFCAFTNNTSVSDVHSATGFRWKCSFPEYIQSQEQFHNGRCTSLEICDVGVCGRTQDVGSGVDSVRIDLALLITMACLTVVF</sequence>
<name>A0ABN8LZD4_9CNID</name>
<proteinExistence type="predicted"/>
<comment type="caution">
    <text evidence="2">The sequence shown here is derived from an EMBL/GenBank/DDBJ whole genome shotgun (WGS) entry which is preliminary data.</text>
</comment>
<dbReference type="EMBL" id="CALNXI010000153">
    <property type="protein sequence ID" value="CAH3020603.1"/>
    <property type="molecule type" value="Genomic_DNA"/>
</dbReference>
<keyword evidence="1" id="KW-0732">Signal</keyword>
<feature type="chain" id="PRO_5046576381" evidence="1">
    <location>
        <begin position="24"/>
        <end position="296"/>
    </location>
</feature>
<reference evidence="2 3" key="1">
    <citation type="submission" date="2022-05" db="EMBL/GenBank/DDBJ databases">
        <authorList>
            <consortium name="Genoscope - CEA"/>
            <person name="William W."/>
        </authorList>
    </citation>
    <scope>NUCLEOTIDE SEQUENCE [LARGE SCALE GENOMIC DNA]</scope>
</reference>
<dbReference type="Proteomes" id="UP001159427">
    <property type="component" value="Unassembled WGS sequence"/>
</dbReference>
<gene>
    <name evidence="2" type="ORF">PEVE_00007873</name>
</gene>
<protein>
    <submittedName>
        <fullName evidence="2">Uncharacterized protein</fullName>
    </submittedName>
</protein>
<evidence type="ECO:0000313" key="2">
    <source>
        <dbReference type="EMBL" id="CAH3020603.1"/>
    </source>
</evidence>
<evidence type="ECO:0000256" key="1">
    <source>
        <dbReference type="SAM" id="SignalP"/>
    </source>
</evidence>
<accession>A0ABN8LZD4</accession>
<evidence type="ECO:0000313" key="3">
    <source>
        <dbReference type="Proteomes" id="UP001159427"/>
    </source>
</evidence>
<feature type="signal peptide" evidence="1">
    <location>
        <begin position="1"/>
        <end position="23"/>
    </location>
</feature>
<keyword evidence="3" id="KW-1185">Reference proteome</keyword>
<organism evidence="2 3">
    <name type="scientific">Porites evermanni</name>
    <dbReference type="NCBI Taxonomy" id="104178"/>
    <lineage>
        <taxon>Eukaryota</taxon>
        <taxon>Metazoa</taxon>
        <taxon>Cnidaria</taxon>
        <taxon>Anthozoa</taxon>
        <taxon>Hexacorallia</taxon>
        <taxon>Scleractinia</taxon>
        <taxon>Fungiina</taxon>
        <taxon>Poritidae</taxon>
        <taxon>Porites</taxon>
    </lineage>
</organism>